<dbReference type="EMBL" id="CP037940">
    <property type="protein sequence ID" value="QBO35624.1"/>
    <property type="molecule type" value="Genomic_DNA"/>
</dbReference>
<dbReference type="SUPFAM" id="SSF55729">
    <property type="entry name" value="Acyl-CoA N-acyltransferases (Nat)"/>
    <property type="match status" value="1"/>
</dbReference>
<dbReference type="RefSeq" id="WP_133362703.1">
    <property type="nucleotide sequence ID" value="NZ_CP037940.1"/>
</dbReference>
<dbReference type="InterPro" id="IPR016181">
    <property type="entry name" value="Acyl_CoA_acyltransferase"/>
</dbReference>
<gene>
    <name evidence="4" type="ORF">EQG49_03695</name>
</gene>
<reference evidence="5" key="1">
    <citation type="submission" date="2019-03" db="EMBL/GenBank/DDBJ databases">
        <title>Weissella sp. 26KH-42 Genome sequencing.</title>
        <authorList>
            <person name="Heo J."/>
            <person name="Kim S.-J."/>
            <person name="Kim J.-S."/>
            <person name="Hong S.-B."/>
            <person name="Kwon S.-W."/>
        </authorList>
    </citation>
    <scope>NUCLEOTIDE SEQUENCE [LARGE SCALE GENOMIC DNA]</scope>
    <source>
        <strain evidence="5">26KH-42</strain>
    </source>
</reference>
<keyword evidence="2" id="KW-0012">Acyltransferase</keyword>
<dbReference type="OrthoDB" id="9795206at2"/>
<dbReference type="InterPro" id="IPR050832">
    <property type="entry name" value="Bact_Acetyltransf"/>
</dbReference>
<dbReference type="Pfam" id="PF00583">
    <property type="entry name" value="Acetyltransf_1"/>
    <property type="match status" value="1"/>
</dbReference>
<dbReference type="Gene3D" id="3.40.630.30">
    <property type="match status" value="1"/>
</dbReference>
<name>A0A4P6YSE6_9LACO</name>
<sequence>MTAEVNIRPAVGTDASGLLALLATLATESDTFTVSEASRHVTAEQEAQQIDALHQTTANIIFVAEFAGQLVGLATATELHDQHGTSEVGVAVLGAFQGNGIAQALVDEIIYWAETFSTLDKLFLSVQERNPAAIHIYEKLGFTPIPDSTKSVADMDGEVIPAFDMQYTLAPLVG</sequence>
<evidence type="ECO:0000256" key="1">
    <source>
        <dbReference type="ARBA" id="ARBA00022679"/>
    </source>
</evidence>
<dbReference type="CDD" id="cd04301">
    <property type="entry name" value="NAT_SF"/>
    <property type="match status" value="1"/>
</dbReference>
<evidence type="ECO:0000256" key="2">
    <source>
        <dbReference type="ARBA" id="ARBA00023315"/>
    </source>
</evidence>
<dbReference type="KEGG" id="wei:EQG49_03695"/>
<protein>
    <submittedName>
        <fullName evidence="4">GNAT family N-acetyltransferase</fullName>
    </submittedName>
</protein>
<dbReference type="InterPro" id="IPR000182">
    <property type="entry name" value="GNAT_dom"/>
</dbReference>
<evidence type="ECO:0000313" key="4">
    <source>
        <dbReference type="EMBL" id="QBO35624.1"/>
    </source>
</evidence>
<evidence type="ECO:0000259" key="3">
    <source>
        <dbReference type="PROSITE" id="PS51186"/>
    </source>
</evidence>
<proteinExistence type="predicted"/>
<keyword evidence="1 4" id="KW-0808">Transferase</keyword>
<dbReference type="GO" id="GO:0016747">
    <property type="term" value="F:acyltransferase activity, transferring groups other than amino-acyl groups"/>
    <property type="evidence" value="ECO:0007669"/>
    <property type="project" value="InterPro"/>
</dbReference>
<organism evidence="4 5">
    <name type="scientific">Periweissella cryptocerci</name>
    <dbReference type="NCBI Taxonomy" id="2506420"/>
    <lineage>
        <taxon>Bacteria</taxon>
        <taxon>Bacillati</taxon>
        <taxon>Bacillota</taxon>
        <taxon>Bacilli</taxon>
        <taxon>Lactobacillales</taxon>
        <taxon>Lactobacillaceae</taxon>
        <taxon>Periweissella</taxon>
    </lineage>
</organism>
<feature type="domain" description="N-acetyltransferase" evidence="3">
    <location>
        <begin position="5"/>
        <end position="170"/>
    </location>
</feature>
<evidence type="ECO:0000313" key="5">
    <source>
        <dbReference type="Proteomes" id="UP000292886"/>
    </source>
</evidence>
<keyword evidence="5" id="KW-1185">Reference proteome</keyword>
<dbReference type="PROSITE" id="PS51186">
    <property type="entry name" value="GNAT"/>
    <property type="match status" value="1"/>
</dbReference>
<dbReference type="PANTHER" id="PTHR43877">
    <property type="entry name" value="AMINOALKYLPHOSPHONATE N-ACETYLTRANSFERASE-RELATED-RELATED"/>
    <property type="match status" value="1"/>
</dbReference>
<dbReference type="Proteomes" id="UP000292886">
    <property type="component" value="Chromosome"/>
</dbReference>
<dbReference type="AlphaFoldDB" id="A0A4P6YSE6"/>
<accession>A0A4P6YSE6</accession>